<organism evidence="2 3">
    <name type="scientific">Tilletia caries</name>
    <name type="common">wheat bunt fungus</name>
    <dbReference type="NCBI Taxonomy" id="13290"/>
    <lineage>
        <taxon>Eukaryota</taxon>
        <taxon>Fungi</taxon>
        <taxon>Dikarya</taxon>
        <taxon>Basidiomycota</taxon>
        <taxon>Ustilaginomycotina</taxon>
        <taxon>Exobasidiomycetes</taxon>
        <taxon>Tilletiales</taxon>
        <taxon>Tilletiaceae</taxon>
        <taxon>Tilletia</taxon>
    </lineage>
</organism>
<dbReference type="PANTHER" id="PTHR47501">
    <property type="entry name" value="TRANSPOSASE-RELATED"/>
    <property type="match status" value="1"/>
</dbReference>
<feature type="region of interest" description="Disordered" evidence="1">
    <location>
        <begin position="1"/>
        <end position="32"/>
    </location>
</feature>
<comment type="caution">
    <text evidence="2">The sequence shown here is derived from an EMBL/GenBank/DDBJ whole genome shotgun (WGS) entry which is preliminary data.</text>
</comment>
<reference evidence="2" key="1">
    <citation type="submission" date="2020-10" db="EMBL/GenBank/DDBJ databases">
        <authorList>
            <person name="Sedaghatjoo S."/>
        </authorList>
    </citation>
    <scope>NUCLEOTIDE SEQUENCE</scope>
    <source>
        <strain evidence="2">AZH3</strain>
    </source>
</reference>
<protein>
    <recommendedName>
        <fullName evidence="4">BED-type domain-containing protein</fullName>
    </recommendedName>
</protein>
<feature type="region of interest" description="Disordered" evidence="1">
    <location>
        <begin position="506"/>
        <end position="568"/>
    </location>
</feature>
<proteinExistence type="predicted"/>
<evidence type="ECO:0000313" key="3">
    <source>
        <dbReference type="Proteomes" id="UP000836402"/>
    </source>
</evidence>
<name>A0ABN7IN96_9BASI</name>
<dbReference type="Proteomes" id="UP000836402">
    <property type="component" value="Unassembled WGS sequence"/>
</dbReference>
<feature type="region of interest" description="Disordered" evidence="1">
    <location>
        <begin position="448"/>
        <end position="482"/>
    </location>
</feature>
<evidence type="ECO:0000313" key="2">
    <source>
        <dbReference type="EMBL" id="CAD6913405.1"/>
    </source>
</evidence>
<feature type="compositionally biased region" description="Acidic residues" evidence="1">
    <location>
        <begin position="520"/>
        <end position="543"/>
    </location>
</feature>
<dbReference type="EMBL" id="CAJHJG010001573">
    <property type="protein sequence ID" value="CAD6913405.1"/>
    <property type="molecule type" value="Genomic_DNA"/>
</dbReference>
<gene>
    <name evidence="2" type="ORF">JKIAZH3_G2546</name>
</gene>
<dbReference type="PANTHER" id="PTHR47501:SF5">
    <property type="entry name" value="HAT C-TERMINAL DIMERISATION DOMAIN-CONTAINING PROTEIN"/>
    <property type="match status" value="1"/>
</dbReference>
<keyword evidence="3" id="KW-1185">Reference proteome</keyword>
<evidence type="ECO:0000256" key="1">
    <source>
        <dbReference type="SAM" id="MobiDB-lite"/>
    </source>
</evidence>
<sequence length="584" mass="63483">MNAPSKRTRTESAQSGVVTIEDDDDDDTPRAGRVFNGKNAHKRFMENDIAISAAAKNSIIGAVQDSDAYDGYKYLSSEWTDGTKTCVKEKWWCLVCKSSKTASKAGKPTNLRTHRKLCPIPPEGIADEEEMGEANPDLEKRRFKLKCKPASFAASTTLVGNSYHGPSLHGWLNGQQPMHVKLTRRLGLVMVIQNALPFQHLASQAMRKMVKSIDAKATLALMSGATIRRDLAVFHGNLESDMKKRLQGIDTLFSVQHDAWTTKGFQYSFVAMLATNVDRDWEFSETLLSFDVLKEKHTGATFSGHLTRTLLANDLGDKWAGSVTSDSTGTNHRMMDVLEYAPELDKLQPKGRGQVTLDRKSAAQVKASVSALPRASMRQSFQWKANENKILCMNHHINLAVRAGFASLGVAIKTKTQRKVLDINPIPAIVVQDEEGRTVEVDFERWCPDDPPLSEAPASKAVSLGAAPLPASEGGGKGKARAIDPEVDEGVDLDTSSASIVDAAANLADSQPEPDSKDDASDEDESPGDDEDDYESSGEEDMGPEAGELLSDDGGGPEVDGPSKTRISKTKVNAVTKLEAFTTF</sequence>
<evidence type="ECO:0008006" key="4">
    <source>
        <dbReference type="Google" id="ProtNLM"/>
    </source>
</evidence>
<accession>A0ABN7IN96</accession>